<reference evidence="2 3" key="1">
    <citation type="submission" date="2018-11" db="EMBL/GenBank/DDBJ databases">
        <title>Genome assembly of Steccherinum ochraceum LE-BIN_3174, the white-rot fungus of the Steccherinaceae family (The Residual Polyporoid clade, Polyporales, Basidiomycota).</title>
        <authorList>
            <person name="Fedorova T.V."/>
            <person name="Glazunova O.A."/>
            <person name="Landesman E.O."/>
            <person name="Moiseenko K.V."/>
            <person name="Psurtseva N.V."/>
            <person name="Savinova O.S."/>
            <person name="Shakhova N.V."/>
            <person name="Tyazhelova T.V."/>
            <person name="Vasina D.V."/>
        </authorList>
    </citation>
    <scope>NUCLEOTIDE SEQUENCE [LARGE SCALE GENOMIC DNA]</scope>
    <source>
        <strain evidence="2 3">LE-BIN_3174</strain>
    </source>
</reference>
<protein>
    <submittedName>
        <fullName evidence="2">Uncharacterized protein</fullName>
    </submittedName>
</protein>
<gene>
    <name evidence="2" type="ORF">EIP91_004794</name>
</gene>
<feature type="region of interest" description="Disordered" evidence="1">
    <location>
        <begin position="174"/>
        <end position="207"/>
    </location>
</feature>
<accession>A0A4R0RE94</accession>
<feature type="compositionally biased region" description="Acidic residues" evidence="1">
    <location>
        <begin position="178"/>
        <end position="187"/>
    </location>
</feature>
<evidence type="ECO:0000256" key="1">
    <source>
        <dbReference type="SAM" id="MobiDB-lite"/>
    </source>
</evidence>
<dbReference type="AlphaFoldDB" id="A0A4R0RE94"/>
<dbReference type="Proteomes" id="UP000292702">
    <property type="component" value="Unassembled WGS sequence"/>
</dbReference>
<evidence type="ECO:0000313" key="3">
    <source>
        <dbReference type="Proteomes" id="UP000292702"/>
    </source>
</evidence>
<keyword evidence="3" id="KW-1185">Reference proteome</keyword>
<evidence type="ECO:0000313" key="2">
    <source>
        <dbReference type="EMBL" id="TCD63885.1"/>
    </source>
</evidence>
<organism evidence="2 3">
    <name type="scientific">Steccherinum ochraceum</name>
    <dbReference type="NCBI Taxonomy" id="92696"/>
    <lineage>
        <taxon>Eukaryota</taxon>
        <taxon>Fungi</taxon>
        <taxon>Dikarya</taxon>
        <taxon>Basidiomycota</taxon>
        <taxon>Agaricomycotina</taxon>
        <taxon>Agaricomycetes</taxon>
        <taxon>Polyporales</taxon>
        <taxon>Steccherinaceae</taxon>
        <taxon>Steccherinum</taxon>
    </lineage>
</organism>
<comment type="caution">
    <text evidence="2">The sequence shown here is derived from an EMBL/GenBank/DDBJ whole genome shotgun (WGS) entry which is preliminary data.</text>
</comment>
<proteinExistence type="predicted"/>
<sequence>MYQRFESEDAARQYTESLGSFEWGSAGLLAAGGTSPDVDFWGADHWQHLPNFPPSTHPSTADLFLNAPRSGVRRGLFSSYSTGNTSGAHNGVASVGAGGTYLPVTPFGYSSVPSGYVPTIGDRGDLATGDPNTADLSDLDWNPSMDALTPAQGTYMEYGTAATTPILTGTEAHMRSDDDVDDEEGPDTGDHHFHDGSVTVGKRRGRPPKFTAAAASRRQLPRQEYHHWATGLIERAREAEYSVSLRKQFTVVCSLRLDSIGHSRNSPKFYISQPARKAFMQRGITNIEDWFKDIGSQYNPSYQIR</sequence>
<name>A0A4R0RE94_9APHY</name>
<dbReference type="EMBL" id="RWJN01000268">
    <property type="protein sequence ID" value="TCD63885.1"/>
    <property type="molecule type" value="Genomic_DNA"/>
</dbReference>